<dbReference type="Gene3D" id="3.30.910.20">
    <property type="entry name" value="Skp domain"/>
    <property type="match status" value="1"/>
</dbReference>
<keyword evidence="5" id="KW-1185">Reference proteome</keyword>
<organism evidence="4 5">
    <name type="scientific">Fuerstiella marisgermanici</name>
    <dbReference type="NCBI Taxonomy" id="1891926"/>
    <lineage>
        <taxon>Bacteria</taxon>
        <taxon>Pseudomonadati</taxon>
        <taxon>Planctomycetota</taxon>
        <taxon>Planctomycetia</taxon>
        <taxon>Planctomycetales</taxon>
        <taxon>Planctomycetaceae</taxon>
        <taxon>Fuerstiella</taxon>
    </lineage>
</organism>
<name>A0A1P8WEN7_9PLAN</name>
<dbReference type="AlphaFoldDB" id="A0A1P8WEN7"/>
<dbReference type="SUPFAM" id="SSF111384">
    <property type="entry name" value="OmpH-like"/>
    <property type="match status" value="1"/>
</dbReference>
<dbReference type="PANTHER" id="PTHR35089">
    <property type="entry name" value="CHAPERONE PROTEIN SKP"/>
    <property type="match status" value="1"/>
</dbReference>
<dbReference type="GO" id="GO:0051082">
    <property type="term" value="F:unfolded protein binding"/>
    <property type="evidence" value="ECO:0007669"/>
    <property type="project" value="InterPro"/>
</dbReference>
<dbReference type="Pfam" id="PF03938">
    <property type="entry name" value="OmpH"/>
    <property type="match status" value="1"/>
</dbReference>
<proteinExistence type="inferred from homology"/>
<sequence precursor="true">MKKLILSLLALAVIATTSTATVQAQTAAKTPHRIGVIDMAHVFQNYKKFEALRTDLQAEIVKSDAEAKKMVERLQQMQTEMKKYDAGGPQYETAEKNILDQKGKFDSFRASTQRQLARRESEMFKVIYTDVTAAVTAYAKHAEFDHILRFNRKGIDDTTNPQDAVQTMNKTFIYTTPENDITDVVLNYLNQQYEKSPGYKPVPAKAVSNSGGTPIRK</sequence>
<dbReference type="InterPro" id="IPR005632">
    <property type="entry name" value="Chaperone_Skp"/>
</dbReference>
<evidence type="ECO:0000256" key="2">
    <source>
        <dbReference type="ARBA" id="ARBA00022729"/>
    </source>
</evidence>
<dbReference type="InterPro" id="IPR024930">
    <property type="entry name" value="Skp_dom_sf"/>
</dbReference>
<evidence type="ECO:0000313" key="4">
    <source>
        <dbReference type="EMBL" id="APZ92487.1"/>
    </source>
</evidence>
<evidence type="ECO:0000313" key="5">
    <source>
        <dbReference type="Proteomes" id="UP000187735"/>
    </source>
</evidence>
<feature type="chain" id="PRO_5010337195" evidence="3">
    <location>
        <begin position="25"/>
        <end position="217"/>
    </location>
</feature>
<dbReference type="RefSeq" id="WP_158520935.1">
    <property type="nucleotide sequence ID" value="NZ_CP017641.1"/>
</dbReference>
<protein>
    <submittedName>
        <fullName evidence="4">Periplasmic chaperone</fullName>
    </submittedName>
</protein>
<evidence type="ECO:0000256" key="1">
    <source>
        <dbReference type="ARBA" id="ARBA00009091"/>
    </source>
</evidence>
<dbReference type="STRING" id="1891926.Fuma_02098"/>
<accession>A0A1P8WEN7</accession>
<dbReference type="GO" id="GO:0005829">
    <property type="term" value="C:cytosol"/>
    <property type="evidence" value="ECO:0007669"/>
    <property type="project" value="TreeGrafter"/>
</dbReference>
<dbReference type="PANTHER" id="PTHR35089:SF1">
    <property type="entry name" value="CHAPERONE PROTEIN SKP"/>
    <property type="match status" value="1"/>
</dbReference>
<keyword evidence="2 3" id="KW-0732">Signal</keyword>
<dbReference type="KEGG" id="fmr:Fuma_02098"/>
<feature type="signal peptide" evidence="3">
    <location>
        <begin position="1"/>
        <end position="24"/>
    </location>
</feature>
<dbReference type="GO" id="GO:0050821">
    <property type="term" value="P:protein stabilization"/>
    <property type="evidence" value="ECO:0007669"/>
    <property type="project" value="TreeGrafter"/>
</dbReference>
<dbReference type="SMART" id="SM00935">
    <property type="entry name" value="OmpH"/>
    <property type="match status" value="1"/>
</dbReference>
<dbReference type="EMBL" id="CP017641">
    <property type="protein sequence ID" value="APZ92487.1"/>
    <property type="molecule type" value="Genomic_DNA"/>
</dbReference>
<evidence type="ECO:0000256" key="3">
    <source>
        <dbReference type="SAM" id="SignalP"/>
    </source>
</evidence>
<dbReference type="OrthoDB" id="215077at2"/>
<dbReference type="Proteomes" id="UP000187735">
    <property type="component" value="Chromosome"/>
</dbReference>
<gene>
    <name evidence="4" type="ORF">Fuma_02098</name>
</gene>
<reference evidence="4 5" key="1">
    <citation type="journal article" date="2016" name="Front. Microbiol.">
        <title>Fuerstia marisgermanicae gen. nov., sp. nov., an Unusual Member of the Phylum Planctomycetes from the German Wadden Sea.</title>
        <authorList>
            <person name="Kohn T."/>
            <person name="Heuer A."/>
            <person name="Jogler M."/>
            <person name="Vollmers J."/>
            <person name="Boedeker C."/>
            <person name="Bunk B."/>
            <person name="Rast P."/>
            <person name="Borchert D."/>
            <person name="Glockner I."/>
            <person name="Freese H.M."/>
            <person name="Klenk H.P."/>
            <person name="Overmann J."/>
            <person name="Kaster A.K."/>
            <person name="Rohde M."/>
            <person name="Wiegand S."/>
            <person name="Jogler C."/>
        </authorList>
    </citation>
    <scope>NUCLEOTIDE SEQUENCE [LARGE SCALE GENOMIC DNA]</scope>
    <source>
        <strain evidence="4 5">NH11</strain>
    </source>
</reference>
<comment type="similarity">
    <text evidence="1">Belongs to the Skp family.</text>
</comment>